<proteinExistence type="predicted"/>
<sequence>MKRILITGFTGFVSKYLLDHLADIEDNFTILGLSRSQHFDEFSIKNLTISVKKVDLNSQHQLKEILDKFRPEFIYHLASDSSVSYSWTSPIESFQNNTNIFLNLVESVRELNLRCRILSVGSSEEYGIVDLKNIPLLEDTPLNPVSPYAVARVSQELLSKVYVQGYGLDIVMTRSFNHIGPNQKDNFVISSFAKQIVKYKLGLVSGIEVGNINIIRDFLDVRDVVRAYTALVATGKEGEVYNICSNQGYSLKEVIDKMMLIAGIDCEYNVNANLIRPSDNPIIVGDNAKIKQQCKWEQLIPFDKTLSDIIDYWTFQLKAV</sequence>
<dbReference type="EMBL" id="JABSNP010000001">
    <property type="protein sequence ID" value="NRT17266.1"/>
    <property type="molecule type" value="Genomic_DNA"/>
</dbReference>
<protein>
    <submittedName>
        <fullName evidence="2">GDP-4-dehydro-6-deoxy-D-mannose reductase</fullName>
        <ecNumber evidence="2">1.1.1.281</ecNumber>
    </submittedName>
</protein>
<evidence type="ECO:0000259" key="1">
    <source>
        <dbReference type="Pfam" id="PF16363"/>
    </source>
</evidence>
<accession>A0ABX2FJH3</accession>
<dbReference type="EC" id="1.1.1.281" evidence="2"/>
<reference evidence="2 3" key="1">
    <citation type="submission" date="2020-05" db="EMBL/GenBank/DDBJ databases">
        <title>Genomic Encyclopedia of Type Strains, Phase IV (KMG-V): Genome sequencing to study the core and pangenomes of soil and plant-associated prokaryotes.</title>
        <authorList>
            <person name="Whitman W."/>
        </authorList>
    </citation>
    <scope>NUCLEOTIDE SEQUENCE [LARGE SCALE GENOMIC DNA]</scope>
    <source>
        <strain evidence="2 3">9A</strain>
    </source>
</reference>
<dbReference type="InterPro" id="IPR036291">
    <property type="entry name" value="NAD(P)-bd_dom_sf"/>
</dbReference>
<keyword evidence="3" id="KW-1185">Reference proteome</keyword>
<dbReference type="Pfam" id="PF16363">
    <property type="entry name" value="GDP_Man_Dehyd"/>
    <property type="match status" value="1"/>
</dbReference>
<feature type="domain" description="NAD(P)-binding" evidence="1">
    <location>
        <begin position="5"/>
        <end position="308"/>
    </location>
</feature>
<evidence type="ECO:0000313" key="2">
    <source>
        <dbReference type="EMBL" id="NRT17266.1"/>
    </source>
</evidence>
<dbReference type="PANTHER" id="PTHR43000">
    <property type="entry name" value="DTDP-D-GLUCOSE 4,6-DEHYDRATASE-RELATED"/>
    <property type="match status" value="1"/>
</dbReference>
<dbReference type="RefSeq" id="WP_173808058.1">
    <property type="nucleotide sequence ID" value="NZ_JABSNP010000001.1"/>
</dbReference>
<keyword evidence="2" id="KW-0560">Oxidoreductase</keyword>
<comment type="caution">
    <text evidence="2">The sequence shown here is derived from an EMBL/GenBank/DDBJ whole genome shotgun (WGS) entry which is preliminary data.</text>
</comment>
<dbReference type="GO" id="GO:0033705">
    <property type="term" value="F:GDP-4-dehydro-6-deoxy-D-mannose reductase activity"/>
    <property type="evidence" value="ECO:0007669"/>
    <property type="project" value="UniProtKB-EC"/>
</dbReference>
<dbReference type="InterPro" id="IPR016040">
    <property type="entry name" value="NAD(P)-bd_dom"/>
</dbReference>
<dbReference type="Gene3D" id="3.40.50.720">
    <property type="entry name" value="NAD(P)-binding Rossmann-like Domain"/>
    <property type="match status" value="1"/>
</dbReference>
<dbReference type="SUPFAM" id="SSF51735">
    <property type="entry name" value="NAD(P)-binding Rossmann-fold domains"/>
    <property type="match status" value="1"/>
</dbReference>
<organism evidence="2 3">
    <name type="scientific">Hymenobacter caeli</name>
    <dbReference type="NCBI Taxonomy" id="2735894"/>
    <lineage>
        <taxon>Bacteria</taxon>
        <taxon>Pseudomonadati</taxon>
        <taxon>Bacteroidota</taxon>
        <taxon>Cytophagia</taxon>
        <taxon>Cytophagales</taxon>
        <taxon>Hymenobacteraceae</taxon>
        <taxon>Hymenobacter</taxon>
    </lineage>
</organism>
<dbReference type="Proteomes" id="UP000779507">
    <property type="component" value="Unassembled WGS sequence"/>
</dbReference>
<evidence type="ECO:0000313" key="3">
    <source>
        <dbReference type="Proteomes" id="UP000779507"/>
    </source>
</evidence>
<gene>
    <name evidence="2" type="ORF">HNP98_000069</name>
</gene>
<name>A0ABX2FJH3_9BACT</name>
<dbReference type="Gene3D" id="3.90.25.10">
    <property type="entry name" value="UDP-galactose 4-epimerase, domain 1"/>
    <property type="match status" value="1"/>
</dbReference>